<keyword evidence="1" id="KW-0812">Transmembrane</keyword>
<keyword evidence="1" id="KW-0472">Membrane</keyword>
<reference evidence="2 3" key="1">
    <citation type="submission" date="2017-02" db="EMBL/GenBank/DDBJ databases">
        <authorList>
            <person name="Peterson S.W."/>
        </authorList>
    </citation>
    <scope>NUCLEOTIDE SEQUENCE [LARGE SCALE GENOMIC DNA]</scope>
    <source>
        <strain evidence="2 3">DSM 22335</strain>
    </source>
</reference>
<keyword evidence="3" id="KW-1185">Reference proteome</keyword>
<proteinExistence type="predicted"/>
<feature type="transmembrane region" description="Helical" evidence="1">
    <location>
        <begin position="260"/>
        <end position="281"/>
    </location>
</feature>
<feature type="transmembrane region" description="Helical" evidence="1">
    <location>
        <begin position="21"/>
        <end position="40"/>
    </location>
</feature>
<dbReference type="Proteomes" id="UP000190888">
    <property type="component" value="Unassembled WGS sequence"/>
</dbReference>
<dbReference type="EMBL" id="FUWH01000003">
    <property type="protein sequence ID" value="SJZ65771.1"/>
    <property type="molecule type" value="Genomic_DNA"/>
</dbReference>
<feature type="transmembrane region" description="Helical" evidence="1">
    <location>
        <begin position="313"/>
        <end position="333"/>
    </location>
</feature>
<feature type="transmembrane region" description="Helical" evidence="1">
    <location>
        <begin position="353"/>
        <end position="375"/>
    </location>
</feature>
<dbReference type="AlphaFoldDB" id="A0A1T4MFY3"/>
<evidence type="ECO:0000256" key="1">
    <source>
        <dbReference type="SAM" id="Phobius"/>
    </source>
</evidence>
<feature type="transmembrane region" description="Helical" evidence="1">
    <location>
        <begin position="221"/>
        <end position="240"/>
    </location>
</feature>
<sequence>MEPSTTAPEKGKPESALGIKTAAILFLITLLVYSLLLLGIHKKSKPWQEISLKPALILREMSAAFIKDSAKAVTERGKKAVSAMAKLREDSYNMPDSAFEQSISKKFFLRPDSLNITKMDYLSDTSSEEAMRLNLPHTFVYADSILPNGRIEYTTTLPVKKYAVLNDFICKYPAFGLWLCVLIIQAPLYVVFCFFLVLWFMQQGNKSEDGWLTPRFFLRSAIFISVLLIASVFLGVFYGADDVYVREIFFIRDVHERMSFVNAIGYSAASLCLAGMLWCAYRMRMISKTAKPEEIKQDSMQESLLQIRKTFNILFLLVAVILSLAVFSTGVLYSGLNSLDYVKQLNKAMGYQVYRYDLVYMYGILHSFILLIVYLPSKAIVDSVPVQAADESTGNNKLSSTIIKKTFEVLVASSPLIAGFLQAMLDHIFG</sequence>
<feature type="transmembrane region" description="Helical" evidence="1">
    <location>
        <begin position="175"/>
        <end position="200"/>
    </location>
</feature>
<name>A0A1T4MFY3_9BACT</name>
<accession>A0A1T4MFY3</accession>
<evidence type="ECO:0000313" key="2">
    <source>
        <dbReference type="EMBL" id="SJZ65771.1"/>
    </source>
</evidence>
<protein>
    <submittedName>
        <fullName evidence="2">Uncharacterized protein</fullName>
    </submittedName>
</protein>
<evidence type="ECO:0000313" key="3">
    <source>
        <dbReference type="Proteomes" id="UP000190888"/>
    </source>
</evidence>
<gene>
    <name evidence="2" type="ORF">SAMN04488132_103369</name>
</gene>
<organism evidence="2 3">
    <name type="scientific">Sediminibacterium ginsengisoli</name>
    <dbReference type="NCBI Taxonomy" id="413434"/>
    <lineage>
        <taxon>Bacteria</taxon>
        <taxon>Pseudomonadati</taxon>
        <taxon>Bacteroidota</taxon>
        <taxon>Chitinophagia</taxon>
        <taxon>Chitinophagales</taxon>
        <taxon>Chitinophagaceae</taxon>
        <taxon>Sediminibacterium</taxon>
    </lineage>
</organism>
<keyword evidence="1" id="KW-1133">Transmembrane helix</keyword>